<comment type="caution">
    <text evidence="1">The sequence shown here is derived from an EMBL/GenBank/DDBJ whole genome shotgun (WGS) entry which is preliminary data.</text>
</comment>
<dbReference type="PANTHER" id="PTHR39757">
    <property type="match status" value="1"/>
</dbReference>
<organism evidence="1 2">
    <name type="scientific">Portibacter lacus</name>
    <dbReference type="NCBI Taxonomy" id="1099794"/>
    <lineage>
        <taxon>Bacteria</taxon>
        <taxon>Pseudomonadati</taxon>
        <taxon>Bacteroidota</taxon>
        <taxon>Saprospiria</taxon>
        <taxon>Saprospirales</taxon>
        <taxon>Haliscomenobacteraceae</taxon>
        <taxon>Portibacter</taxon>
    </lineage>
</organism>
<dbReference type="RefSeq" id="WP_235292377.1">
    <property type="nucleotide sequence ID" value="NZ_BSOH01000001.1"/>
</dbReference>
<sequence>MNEYDIIILGGGASGLSCAMELAPSQKRILILEKEVKTSNDRTWSFWEDEPGKYDHLLSSTWNKLNFYGNQTIASKPIAPYQYKMLRSSDFYAYVHEQLASYPNVTYVNDEVIHIDEQNDMVKITSKEANYHAPLILDGITMPEINAKEHYTVAQHFGGWFIETEKPCFDSDIATFMDFRIPQKNDTRFFYVLPISATVALVEIAIFSNELKEMEYYDQSIKEYIKDYLKIDHYQIKEKEKGVIPMTSYPFDSHNTSKIVRIGTAGGWVKPSSGYAFKRILTRSELLAQQIINGNHINVSSTPLYKWLDSTMLKAILNNYVTGKEVFDSLFKKRSFQDIFKFLDEENNFFENIKCMLSAPILPFTKAALTPKKN</sequence>
<dbReference type="AlphaFoldDB" id="A0AA37SP68"/>
<evidence type="ECO:0000313" key="1">
    <source>
        <dbReference type="EMBL" id="GLR15485.1"/>
    </source>
</evidence>
<keyword evidence="2" id="KW-1185">Reference proteome</keyword>
<dbReference type="Proteomes" id="UP001156666">
    <property type="component" value="Unassembled WGS sequence"/>
</dbReference>
<proteinExistence type="predicted"/>
<reference evidence="1" key="1">
    <citation type="journal article" date="2014" name="Int. J. Syst. Evol. Microbiol.">
        <title>Complete genome sequence of Corynebacterium casei LMG S-19264T (=DSM 44701T), isolated from a smear-ripened cheese.</title>
        <authorList>
            <consortium name="US DOE Joint Genome Institute (JGI-PGF)"/>
            <person name="Walter F."/>
            <person name="Albersmeier A."/>
            <person name="Kalinowski J."/>
            <person name="Ruckert C."/>
        </authorList>
    </citation>
    <scope>NUCLEOTIDE SEQUENCE</scope>
    <source>
        <strain evidence="1">NBRC 108769</strain>
    </source>
</reference>
<dbReference type="SUPFAM" id="SSF51905">
    <property type="entry name" value="FAD/NAD(P)-binding domain"/>
    <property type="match status" value="1"/>
</dbReference>
<gene>
    <name evidence="1" type="ORF">GCM10007940_01000</name>
</gene>
<dbReference type="PANTHER" id="PTHR39757:SF5">
    <property type="entry name" value="OS02G0190600 PROTEIN"/>
    <property type="match status" value="1"/>
</dbReference>
<accession>A0AA37SP68</accession>
<dbReference type="Gene3D" id="3.50.50.60">
    <property type="entry name" value="FAD/NAD(P)-binding domain"/>
    <property type="match status" value="1"/>
</dbReference>
<reference evidence="1" key="2">
    <citation type="submission" date="2023-01" db="EMBL/GenBank/DDBJ databases">
        <title>Draft genome sequence of Portibacter lacus strain NBRC 108769.</title>
        <authorList>
            <person name="Sun Q."/>
            <person name="Mori K."/>
        </authorList>
    </citation>
    <scope>NUCLEOTIDE SEQUENCE</scope>
    <source>
        <strain evidence="1">NBRC 108769</strain>
    </source>
</reference>
<protein>
    <submittedName>
        <fullName evidence="1">Lycopene cyclase</fullName>
    </submittedName>
</protein>
<dbReference type="InterPro" id="IPR036188">
    <property type="entry name" value="FAD/NAD-bd_sf"/>
</dbReference>
<name>A0AA37SP68_9BACT</name>
<dbReference type="Pfam" id="PF05834">
    <property type="entry name" value="Lycopene_cycl"/>
    <property type="match status" value="1"/>
</dbReference>
<dbReference type="EMBL" id="BSOH01000001">
    <property type="protein sequence ID" value="GLR15485.1"/>
    <property type="molecule type" value="Genomic_DNA"/>
</dbReference>
<evidence type="ECO:0000313" key="2">
    <source>
        <dbReference type="Proteomes" id="UP001156666"/>
    </source>
</evidence>